<accession>G8FS83</accession>
<protein>
    <submittedName>
        <fullName evidence="1">Uncharacterized protein</fullName>
    </submittedName>
</protein>
<keyword evidence="2" id="KW-1185">Reference proteome</keyword>
<name>G8FS83_9CAUD</name>
<reference evidence="1 2" key="1">
    <citation type="journal article" date="2011" name="Appl. Environ. Microbiol.">
        <title>Prevention of Gordonia and Nocardia Stabilized Foam Formation by Using Bacteriophage GTE7.</title>
        <authorList>
            <person name="Petrovski S."/>
            <person name="Seviour R.J."/>
            <person name="Tillett D."/>
        </authorList>
    </citation>
    <scope>NUCLEOTIDE SEQUENCE [LARGE SCALE GENOMIC DNA]</scope>
</reference>
<sequence>MNASIVHVSTAMLGQTRATEIDHDVYKIVADVTEGLKSHYADSPTPNVASNFEDDLADVATEYLMELGITPLNTTPENLARVEGLMRLIVMTTGMQVEA</sequence>
<proteinExistence type="predicted"/>
<dbReference type="EMBL" id="JN035618">
    <property type="protein sequence ID" value="AER26633.1"/>
    <property type="molecule type" value="Genomic_DNA"/>
</dbReference>
<organism evidence="1 2">
    <name type="scientific">Gordonia phage GTE7</name>
    <dbReference type="NCBI Taxonomy" id="1100814"/>
    <lineage>
        <taxon>Viruses</taxon>
        <taxon>Duplodnaviria</taxon>
        <taxon>Heunggongvirae</taxon>
        <taxon>Uroviricota</taxon>
        <taxon>Caudoviricetes</taxon>
        <taxon>Getseptimavirus</taxon>
        <taxon>Getseptimavirus GTE7</taxon>
    </lineage>
</organism>
<dbReference type="Proteomes" id="UP000005878">
    <property type="component" value="Segment"/>
</dbReference>
<dbReference type="KEGG" id="vg:11447666"/>
<evidence type="ECO:0000313" key="2">
    <source>
        <dbReference type="Proteomes" id="UP000005878"/>
    </source>
</evidence>
<evidence type="ECO:0000313" key="1">
    <source>
        <dbReference type="EMBL" id="AER26633.1"/>
    </source>
</evidence>
<dbReference type="RefSeq" id="YP_004934791.1">
    <property type="nucleotide sequence ID" value="NC_016166.1"/>
</dbReference>
<dbReference type="GeneID" id="11447666"/>